<protein>
    <submittedName>
        <fullName evidence="2">Uncharacterized protein</fullName>
    </submittedName>
</protein>
<feature type="region of interest" description="Disordered" evidence="1">
    <location>
        <begin position="616"/>
        <end position="708"/>
    </location>
</feature>
<feature type="compositionally biased region" description="Basic and acidic residues" evidence="1">
    <location>
        <begin position="672"/>
        <end position="695"/>
    </location>
</feature>
<feature type="compositionally biased region" description="Polar residues" evidence="1">
    <location>
        <begin position="25"/>
        <end position="43"/>
    </location>
</feature>
<feature type="region of interest" description="Disordered" evidence="1">
    <location>
        <begin position="327"/>
        <end position="359"/>
    </location>
</feature>
<keyword evidence="3" id="KW-1185">Reference proteome</keyword>
<feature type="compositionally biased region" description="Basic residues" evidence="1">
    <location>
        <begin position="1"/>
        <end position="17"/>
    </location>
</feature>
<feature type="region of interest" description="Disordered" evidence="1">
    <location>
        <begin position="1"/>
        <end position="73"/>
    </location>
</feature>
<dbReference type="Proteomes" id="UP001357485">
    <property type="component" value="Unassembled WGS sequence"/>
</dbReference>
<dbReference type="EMBL" id="JAVRRA010024865">
    <property type="protein sequence ID" value="KAK5127314.1"/>
    <property type="molecule type" value="Genomic_DNA"/>
</dbReference>
<evidence type="ECO:0000313" key="2">
    <source>
        <dbReference type="EMBL" id="KAK5127314.1"/>
    </source>
</evidence>
<organism evidence="2 3">
    <name type="scientific">Cryomyces antarcticus</name>
    <dbReference type="NCBI Taxonomy" id="329879"/>
    <lineage>
        <taxon>Eukaryota</taxon>
        <taxon>Fungi</taxon>
        <taxon>Dikarya</taxon>
        <taxon>Ascomycota</taxon>
        <taxon>Pezizomycotina</taxon>
        <taxon>Dothideomycetes</taxon>
        <taxon>Dothideomycetes incertae sedis</taxon>
        <taxon>Cryomyces</taxon>
    </lineage>
</organism>
<name>A0ABR0KUV5_9PEZI</name>
<gene>
    <name evidence="2" type="ORF">LTR16_002830</name>
</gene>
<sequence length="1129" mass="123805">MAPSKKSARNAIRRSARVSKAAAATEQTSNEGEGENTMQTTTEDGTEVAASESSQAPKTSLVPFRQQPQATQSLTIHDRSFTSIKEAISWAKTLDVVAGQEIIEELMGVLETYQEGAEDAVSDLGTWVFTEAAKRGRRYEKELREKYWSADQTIKRSKPRRDKQAEAYHRLQEEWPEVDVNHRLVQRPGGVLLRANELEEMVRVAKLYSPDEAINAITNVVLDRLIARKQDNRKSSAMHAVTADWKNLAKMDREEVRTQAVCVDRYNEIARELGWHEITSNEQGQLSETYDLELPGYIFRDEQEAPESKALLLAQLEKERANEKLQAAKAKKSKTGGKDAAVKAPQAKTSGTAAASPNEGPAAATVAVVVEVKQAESGVSAATAPIAQPEVQGTVLPTAPELSVAAQPEVQETVLPTAPELPVSTQSGMYGTVLPVDSGQLPDAPPLALVEGESLGDVLAAEDTTQSETRGTVLPIDLEQLPDAPHTVLAEEGRIGETSSTPGKVQTEVHGTVLPTGREQTPDANQAVPIALGDSGPLEGVQEAAEATTTEDIIQSIISKLRQNAAIAQPLAAVPQALNLPETSGVSTVETAPTQVTEGDQLGADLISIGELRLGSSPIKGSEEHETVPPTSPPLPEQGSEANEIPSHGFTPINAPTATRMQPYPPPGNAVRTKESPAKKQKLTDETAKESKPVEEENEEAEKGQTGQKQCWIKGRINNLENGIMNDDVPASPHDARPNNILLGTIDYTGQKRRRTRKSTAGGDKYLLKTIRKCDCKPGALAVKHRIQECADADAGAVEVIKEITDYLSRPHEQDPICLPHLMMIAHKAGYVVTGLGAEELHHRLNAVYRARYNLNKLKCGGSAVSNFRPERRALVPMDLIRISRFEQYEVPEYEYEFDAAKILAELCPTLGDTWNEDGVARINVFSWWEELDIAASMREELEFYLHHLRDPPEYQNHGWVRNCFHSLLQQAIRVDPVLYILQCCLRPDRATTLISYPYYARVTLPKHQRHSLAVDVNLDKLFQVGQGGNMVSAQVSLTDESRKNCTFVIPGAEAKLGQWWAQARSNLPESLPSTNFTPINSIVLSDVDLNNYGWEFVKMPLKTGEVLFRKAFLPYGEAGEAVWPTVSP</sequence>
<evidence type="ECO:0000256" key="1">
    <source>
        <dbReference type="SAM" id="MobiDB-lite"/>
    </source>
</evidence>
<reference evidence="2 3" key="1">
    <citation type="submission" date="2023-08" db="EMBL/GenBank/DDBJ databases">
        <title>Black Yeasts Isolated from many extreme environments.</title>
        <authorList>
            <person name="Coleine C."/>
            <person name="Stajich J.E."/>
            <person name="Selbmann L."/>
        </authorList>
    </citation>
    <scope>NUCLEOTIDE SEQUENCE [LARGE SCALE GENOMIC DNA]</scope>
    <source>
        <strain evidence="2 3">CCFEE 536</strain>
    </source>
</reference>
<comment type="caution">
    <text evidence="2">The sequence shown here is derived from an EMBL/GenBank/DDBJ whole genome shotgun (WGS) entry which is preliminary data.</text>
</comment>
<proteinExistence type="predicted"/>
<accession>A0ABR0KUV5</accession>
<evidence type="ECO:0000313" key="3">
    <source>
        <dbReference type="Proteomes" id="UP001357485"/>
    </source>
</evidence>